<proteinExistence type="predicted"/>
<name>T0L4D5_9MICR</name>
<reference evidence="2 3" key="1">
    <citation type="journal article" date="2013" name="BMC Genomics">
        <title>Genome sequencing and comparative genomics of honey bee microsporidia, Nosema apis reveal novel insights into host-parasite interactions.</title>
        <authorList>
            <person name="Chen Yp."/>
            <person name="Pettis J.S."/>
            <person name="Zhao Y."/>
            <person name="Liu X."/>
            <person name="Tallon L.J."/>
            <person name="Sadzewicz L.D."/>
            <person name="Li R."/>
            <person name="Zheng H."/>
            <person name="Huang S."/>
            <person name="Zhang X."/>
            <person name="Hamilton M.C."/>
            <person name="Pernal S.F."/>
            <person name="Melathopoulos A.P."/>
            <person name="Yan X."/>
            <person name="Evans J.D."/>
        </authorList>
    </citation>
    <scope>NUCLEOTIDE SEQUENCE [LARGE SCALE GENOMIC DNA]</scope>
    <source>
        <strain evidence="2 3">BRL 01</strain>
    </source>
</reference>
<dbReference type="GO" id="GO:0001156">
    <property type="term" value="F:TFIIIC-class transcription factor complex binding"/>
    <property type="evidence" value="ECO:0007669"/>
    <property type="project" value="TreeGrafter"/>
</dbReference>
<protein>
    <submittedName>
        <fullName evidence="2">Transcription factor tfiiib component</fullName>
    </submittedName>
</protein>
<feature type="domain" description="Myb-like" evidence="1">
    <location>
        <begin position="81"/>
        <end position="129"/>
    </location>
</feature>
<dbReference type="OrthoDB" id="272624at2759"/>
<dbReference type="GO" id="GO:0070898">
    <property type="term" value="P:RNA polymerase III preinitiation complex assembly"/>
    <property type="evidence" value="ECO:0007669"/>
    <property type="project" value="TreeGrafter"/>
</dbReference>
<dbReference type="Proteomes" id="UP000053780">
    <property type="component" value="Unassembled WGS sequence"/>
</dbReference>
<accession>T0L4D5</accession>
<sequence length="169" mass="20222">MDKKLSYYLNNTNFKETVKHKKRPIEIRKTNDTSKNLLKIINGKICLDDNDMYVNLNINEDMEVLEDTGVVTSSTYSKKRNFVRWSKFETECFYEAISLCGTEFSLISDLFVNKDRKSCKLKYNNELKKNRMKIDQALKKRKVFTPDKYNILKEKIKKKRFKIIIFNLY</sequence>
<dbReference type="GO" id="GO:0000126">
    <property type="term" value="C:transcription factor TFIIIB complex"/>
    <property type="evidence" value="ECO:0007669"/>
    <property type="project" value="TreeGrafter"/>
</dbReference>
<dbReference type="InterPro" id="IPR009057">
    <property type="entry name" value="Homeodomain-like_sf"/>
</dbReference>
<dbReference type="CDD" id="cd00167">
    <property type="entry name" value="SANT"/>
    <property type="match status" value="1"/>
</dbReference>
<dbReference type="SMART" id="SM00717">
    <property type="entry name" value="SANT"/>
    <property type="match status" value="1"/>
</dbReference>
<dbReference type="InterPro" id="IPR001005">
    <property type="entry name" value="SANT/Myb"/>
</dbReference>
<dbReference type="AlphaFoldDB" id="T0L4D5"/>
<evidence type="ECO:0000259" key="1">
    <source>
        <dbReference type="SMART" id="SM00717"/>
    </source>
</evidence>
<dbReference type="PANTHER" id="PTHR22929:SF0">
    <property type="entry name" value="TRANSCRIPTION FACTOR TFIIIB COMPONENT B'' HOMOLOG"/>
    <property type="match status" value="1"/>
</dbReference>
<dbReference type="PANTHER" id="PTHR22929">
    <property type="entry name" value="RNA POLYMERASE III TRANSCRIPTION INITIATION FACTOR B"/>
    <property type="match status" value="1"/>
</dbReference>
<dbReference type="VEuPathDB" id="MicrosporidiaDB:NAPIS_ORF00067"/>
<gene>
    <name evidence="2" type="ORF">NAPIS_ORF00067</name>
</gene>
<dbReference type="Pfam" id="PF15963">
    <property type="entry name" value="Myb_DNA-bind_7"/>
    <property type="match status" value="1"/>
</dbReference>
<dbReference type="SUPFAM" id="SSF46689">
    <property type="entry name" value="Homeodomain-like"/>
    <property type="match status" value="1"/>
</dbReference>
<keyword evidence="3" id="KW-1185">Reference proteome</keyword>
<dbReference type="HOGENOM" id="CLU_134553_0_0_1"/>
<evidence type="ECO:0000313" key="2">
    <source>
        <dbReference type="EMBL" id="EQB62352.1"/>
    </source>
</evidence>
<dbReference type="EMBL" id="KE646870">
    <property type="protein sequence ID" value="EQB62352.1"/>
    <property type="molecule type" value="Genomic_DNA"/>
</dbReference>
<evidence type="ECO:0000313" key="3">
    <source>
        <dbReference type="Proteomes" id="UP000053780"/>
    </source>
</evidence>
<organism evidence="2 3">
    <name type="scientific">Vairimorpha apis BRL 01</name>
    <dbReference type="NCBI Taxonomy" id="1037528"/>
    <lineage>
        <taxon>Eukaryota</taxon>
        <taxon>Fungi</taxon>
        <taxon>Fungi incertae sedis</taxon>
        <taxon>Microsporidia</taxon>
        <taxon>Nosematidae</taxon>
        <taxon>Vairimorpha</taxon>
    </lineage>
</organism>
<dbReference type="InterPro" id="IPR039467">
    <property type="entry name" value="TFIIIB_B''_Myb"/>
</dbReference>
<dbReference type="Gene3D" id="1.10.10.60">
    <property type="entry name" value="Homeodomain-like"/>
    <property type="match status" value="1"/>
</dbReference>